<dbReference type="STRING" id="456.Ljor_0477"/>
<sequence length="127" mass="13830">MRVPLKKNHTVFFAGYPGGDRRQTSPRNVNFGIFGALCIVESVSENSIKLVLDEQYVVDSPDKMPIDYKLGGISGAALFSIEESESGITLFSISGVVSEASDTWKIISCIPIHLISDDGKILKKLNP</sequence>
<dbReference type="Proteomes" id="UP000055035">
    <property type="component" value="Unassembled WGS sequence"/>
</dbReference>
<protein>
    <submittedName>
        <fullName evidence="1">Uncharacterized protein</fullName>
    </submittedName>
</protein>
<evidence type="ECO:0000313" key="1">
    <source>
        <dbReference type="EMBL" id="KTD16171.1"/>
    </source>
</evidence>
<organism evidence="1 2">
    <name type="scientific">Legionella jordanis</name>
    <dbReference type="NCBI Taxonomy" id="456"/>
    <lineage>
        <taxon>Bacteria</taxon>
        <taxon>Pseudomonadati</taxon>
        <taxon>Pseudomonadota</taxon>
        <taxon>Gammaproteobacteria</taxon>
        <taxon>Legionellales</taxon>
        <taxon>Legionellaceae</taxon>
        <taxon>Legionella</taxon>
    </lineage>
</organism>
<dbReference type="EMBL" id="LNYJ01000011">
    <property type="protein sequence ID" value="KTD16171.1"/>
    <property type="molecule type" value="Genomic_DNA"/>
</dbReference>
<keyword evidence="2" id="KW-1185">Reference proteome</keyword>
<proteinExistence type="predicted"/>
<accession>A0A0W0V7S0</accession>
<dbReference type="AlphaFoldDB" id="A0A0W0V7S0"/>
<evidence type="ECO:0000313" key="2">
    <source>
        <dbReference type="Proteomes" id="UP000055035"/>
    </source>
</evidence>
<reference evidence="1 2" key="1">
    <citation type="submission" date="2015-11" db="EMBL/GenBank/DDBJ databases">
        <title>Genomic analysis of 38 Legionella species identifies large and diverse effector repertoires.</title>
        <authorList>
            <person name="Burstein D."/>
            <person name="Amaro F."/>
            <person name="Zusman T."/>
            <person name="Lifshitz Z."/>
            <person name="Cohen O."/>
            <person name="Gilbert J.A."/>
            <person name="Pupko T."/>
            <person name="Shuman H.A."/>
            <person name="Segal G."/>
        </authorList>
    </citation>
    <scope>NUCLEOTIDE SEQUENCE [LARGE SCALE GENOMIC DNA]</scope>
    <source>
        <strain evidence="1 2">BL-540</strain>
    </source>
</reference>
<name>A0A0W0V7S0_9GAMM</name>
<comment type="caution">
    <text evidence="1">The sequence shown here is derived from an EMBL/GenBank/DDBJ whole genome shotgun (WGS) entry which is preliminary data.</text>
</comment>
<dbReference type="PATRIC" id="fig|456.5.peg.503"/>
<gene>
    <name evidence="1" type="ORF">Ljor_0477</name>
</gene>